<dbReference type="SUPFAM" id="SSF103263">
    <property type="entry name" value="Chorismate synthase, AroC"/>
    <property type="match status" value="1"/>
</dbReference>
<proteinExistence type="inferred from homology"/>
<keyword evidence="14" id="KW-1185">Reference proteome</keyword>
<evidence type="ECO:0000256" key="1">
    <source>
        <dbReference type="ARBA" id="ARBA00005044"/>
    </source>
</evidence>
<evidence type="ECO:0000256" key="4">
    <source>
        <dbReference type="ARBA" id="ARBA00022605"/>
    </source>
</evidence>
<dbReference type="UniPathway" id="UPA00053">
    <property type="reaction ID" value="UER00090"/>
</dbReference>
<comment type="similarity">
    <text evidence="2 11 12">Belongs to the chorismate synthase family.</text>
</comment>
<comment type="catalytic activity">
    <reaction evidence="11 12">
        <text>5-O-(1-carboxyvinyl)-3-phosphoshikimate = chorismate + phosphate</text>
        <dbReference type="Rhea" id="RHEA:21020"/>
        <dbReference type="ChEBI" id="CHEBI:29748"/>
        <dbReference type="ChEBI" id="CHEBI:43474"/>
        <dbReference type="ChEBI" id="CHEBI:57701"/>
        <dbReference type="EC" id="4.2.3.5"/>
    </reaction>
</comment>
<dbReference type="RefSeq" id="WP_132767006.1">
    <property type="nucleotide sequence ID" value="NZ_SMAB01000002.1"/>
</dbReference>
<dbReference type="PANTHER" id="PTHR21085:SF0">
    <property type="entry name" value="CHORISMATE SYNTHASE"/>
    <property type="match status" value="1"/>
</dbReference>
<comment type="function">
    <text evidence="11">Catalyzes the anti-1,4-elimination of the C-3 phosphate and the C-6 proR hydrogen from 5-enolpyruvylshikimate-3-phosphate (EPSP) to yield chorismate, which is the branch point compound that serves as the starting substrate for the three terminal pathways of aromatic amino acid biosynthesis. This reaction introduces a second double bond into the aromatic ring system.</text>
</comment>
<dbReference type="EC" id="4.2.3.5" evidence="3 11"/>
<keyword evidence="8 11" id="KW-0521">NADP</keyword>
<dbReference type="CDD" id="cd07304">
    <property type="entry name" value="Chorismate_synthase"/>
    <property type="match status" value="1"/>
</dbReference>
<reference evidence="13 14" key="1">
    <citation type="submission" date="2019-03" db="EMBL/GenBank/DDBJ databases">
        <title>Genomic Encyclopedia of Type Strains, Phase IV (KMG-IV): sequencing the most valuable type-strain genomes for metagenomic binning, comparative biology and taxonomic classification.</title>
        <authorList>
            <person name="Goeker M."/>
        </authorList>
    </citation>
    <scope>NUCLEOTIDE SEQUENCE [LARGE SCALE GENOMIC DNA]</scope>
    <source>
        <strain evidence="13 14">DSM 23802</strain>
    </source>
</reference>
<keyword evidence="9 11" id="KW-0057">Aromatic amino acid biosynthesis</keyword>
<feature type="binding site" evidence="11">
    <location>
        <begin position="312"/>
        <end position="316"/>
    </location>
    <ligand>
        <name>FMN</name>
        <dbReference type="ChEBI" id="CHEBI:58210"/>
    </ligand>
</feature>
<dbReference type="HAMAP" id="MF_00300">
    <property type="entry name" value="Chorismate_synth"/>
    <property type="match status" value="1"/>
</dbReference>
<evidence type="ECO:0000256" key="12">
    <source>
        <dbReference type="RuleBase" id="RU000605"/>
    </source>
</evidence>
<keyword evidence="4 11" id="KW-0028">Amino-acid biosynthesis</keyword>
<dbReference type="FunFam" id="3.60.150.10:FF:000002">
    <property type="entry name" value="Chorismate synthase"/>
    <property type="match status" value="1"/>
</dbReference>
<organism evidence="13 14">
    <name type="scientific">Tepidibacillus fermentans</name>
    <dbReference type="NCBI Taxonomy" id="1281767"/>
    <lineage>
        <taxon>Bacteria</taxon>
        <taxon>Bacillati</taxon>
        <taxon>Bacillota</taxon>
        <taxon>Bacilli</taxon>
        <taxon>Bacillales</taxon>
        <taxon>Bacillaceae</taxon>
        <taxon>Tepidibacillus</taxon>
    </lineage>
</organism>
<evidence type="ECO:0000256" key="6">
    <source>
        <dbReference type="ARBA" id="ARBA00022643"/>
    </source>
</evidence>
<keyword evidence="7 11" id="KW-0274">FAD</keyword>
<evidence type="ECO:0000256" key="10">
    <source>
        <dbReference type="ARBA" id="ARBA00023239"/>
    </source>
</evidence>
<dbReference type="EMBL" id="SMAB01000002">
    <property type="protein sequence ID" value="TCS84147.1"/>
    <property type="molecule type" value="Genomic_DNA"/>
</dbReference>
<dbReference type="GO" id="GO:0005829">
    <property type="term" value="C:cytosol"/>
    <property type="evidence" value="ECO:0007669"/>
    <property type="project" value="TreeGrafter"/>
</dbReference>
<evidence type="ECO:0000256" key="3">
    <source>
        <dbReference type="ARBA" id="ARBA00013036"/>
    </source>
</evidence>
<comment type="pathway">
    <text evidence="1 11 12">Metabolic intermediate biosynthesis; chorismate biosynthesis; chorismate from D-erythrose 4-phosphate and phosphoenolpyruvate: step 7/7.</text>
</comment>
<dbReference type="GO" id="GO:0004107">
    <property type="term" value="F:chorismate synthase activity"/>
    <property type="evidence" value="ECO:0007669"/>
    <property type="project" value="UniProtKB-UniRule"/>
</dbReference>
<feature type="binding site" evidence="11">
    <location>
        <position position="39"/>
    </location>
    <ligand>
        <name>NADP(+)</name>
        <dbReference type="ChEBI" id="CHEBI:58349"/>
    </ligand>
</feature>
<dbReference type="Pfam" id="PF01264">
    <property type="entry name" value="Chorismate_synt"/>
    <property type="match status" value="1"/>
</dbReference>
<dbReference type="InterPro" id="IPR020541">
    <property type="entry name" value="Chorismate_synthase_CS"/>
</dbReference>
<accession>A0A4R3KKI2</accession>
<dbReference type="Gene3D" id="3.60.150.10">
    <property type="entry name" value="Chorismate synthase AroC"/>
    <property type="match status" value="1"/>
</dbReference>
<feature type="binding site" evidence="11">
    <location>
        <position position="45"/>
    </location>
    <ligand>
        <name>NADP(+)</name>
        <dbReference type="ChEBI" id="CHEBI:58349"/>
    </ligand>
</feature>
<dbReference type="PROSITE" id="PS00787">
    <property type="entry name" value="CHORISMATE_SYNTHASE_1"/>
    <property type="match status" value="1"/>
</dbReference>
<evidence type="ECO:0000256" key="2">
    <source>
        <dbReference type="ARBA" id="ARBA00008014"/>
    </source>
</evidence>
<dbReference type="GO" id="GO:0009073">
    <property type="term" value="P:aromatic amino acid family biosynthetic process"/>
    <property type="evidence" value="ECO:0007669"/>
    <property type="project" value="UniProtKB-KW"/>
</dbReference>
<evidence type="ECO:0000313" key="14">
    <source>
        <dbReference type="Proteomes" id="UP000295788"/>
    </source>
</evidence>
<dbReference type="NCBIfam" id="NF003793">
    <property type="entry name" value="PRK05382.1"/>
    <property type="match status" value="1"/>
</dbReference>
<feature type="binding site" evidence="11">
    <location>
        <position position="297"/>
    </location>
    <ligand>
        <name>FMN</name>
        <dbReference type="ChEBI" id="CHEBI:58210"/>
    </ligand>
</feature>
<gene>
    <name evidence="11" type="primary">aroC</name>
    <name evidence="13" type="ORF">EDD72_102191</name>
</gene>
<evidence type="ECO:0000256" key="9">
    <source>
        <dbReference type="ARBA" id="ARBA00023141"/>
    </source>
</evidence>
<dbReference type="PIRSF" id="PIRSF001456">
    <property type="entry name" value="Chorismate_synth"/>
    <property type="match status" value="1"/>
</dbReference>
<dbReference type="OrthoDB" id="9771806at2"/>
<dbReference type="GO" id="GO:0010181">
    <property type="term" value="F:FMN binding"/>
    <property type="evidence" value="ECO:0007669"/>
    <property type="project" value="TreeGrafter"/>
</dbReference>
<keyword evidence="10 11" id="KW-0456">Lyase</keyword>
<evidence type="ECO:0000256" key="5">
    <source>
        <dbReference type="ARBA" id="ARBA00022630"/>
    </source>
</evidence>
<comment type="cofactor">
    <cofactor evidence="11 12">
        <name>FMNH2</name>
        <dbReference type="ChEBI" id="CHEBI:57618"/>
    </cofactor>
    <text evidence="11 12">Reduced FMN (FMNH(2)).</text>
</comment>
<dbReference type="NCBIfam" id="TIGR00033">
    <property type="entry name" value="aroC"/>
    <property type="match status" value="1"/>
</dbReference>
<evidence type="ECO:0000313" key="13">
    <source>
        <dbReference type="EMBL" id="TCS84147.1"/>
    </source>
</evidence>
<keyword evidence="6 11" id="KW-0288">FMN</keyword>
<sequence length="389" mass="42854">MRFLTAGESHGPQLTAVIEGIPSEFPISISKINESLAKRQGGYGRGKRMQIEKDQVEILSGVRFGKTTGAPITLVIKNKDYVHWQKIMSVDGQNVDNSRRVSRPRPGHADLNGGLKYQVRDLRDILERSSARETAIRVAIGALAKQLLSPFGIQTYSHVINIGGIESASFTQSNPKSLETWIQQVEASEVRCADIQKTEQMKQKIDQAKAQGDTVGGIVEVIVFGLPIGLGSHVQWDRKLDGRLGQAILSIQAFKGVEIGMGFEVADHYGSEVHDEILWDQEKGYHRATNRAGGIEGGMTNGEPLIVRGAMKPIPTLYKPLRSVDIDSKQSFEASIERSDACAVPAASIVAEHVVAWEIANAFFEKFSGDSYVEIEQQVKNYLHLVENY</sequence>
<evidence type="ECO:0000256" key="11">
    <source>
        <dbReference type="HAMAP-Rule" id="MF_00300"/>
    </source>
</evidence>
<comment type="subunit">
    <text evidence="11">Homotetramer.</text>
</comment>
<feature type="binding site" evidence="11">
    <location>
        <begin position="128"/>
        <end position="130"/>
    </location>
    <ligand>
        <name>FMN</name>
        <dbReference type="ChEBI" id="CHEBI:58210"/>
    </ligand>
</feature>
<evidence type="ECO:0000256" key="8">
    <source>
        <dbReference type="ARBA" id="ARBA00022857"/>
    </source>
</evidence>
<dbReference type="Proteomes" id="UP000295788">
    <property type="component" value="Unassembled WGS sequence"/>
</dbReference>
<feature type="binding site" evidence="11">
    <location>
        <begin position="252"/>
        <end position="253"/>
    </location>
    <ligand>
        <name>FMN</name>
        <dbReference type="ChEBI" id="CHEBI:58210"/>
    </ligand>
</feature>
<dbReference type="AlphaFoldDB" id="A0A4R3KKI2"/>
<dbReference type="GO" id="GO:0009423">
    <property type="term" value="P:chorismate biosynthetic process"/>
    <property type="evidence" value="ECO:0007669"/>
    <property type="project" value="UniProtKB-UniRule"/>
</dbReference>
<name>A0A4R3KKI2_9BACI</name>
<dbReference type="InterPro" id="IPR035904">
    <property type="entry name" value="Chorismate_synth_AroC_sf"/>
</dbReference>
<protein>
    <recommendedName>
        <fullName evidence="3 11">Chorismate synthase</fullName>
        <shortName evidence="11">CS</shortName>
        <ecNumber evidence="3 11">4.2.3.5</ecNumber>
    </recommendedName>
    <alternativeName>
        <fullName evidence="11">5-enolpyruvylshikimate-3-phosphate phospholyase</fullName>
    </alternativeName>
</protein>
<dbReference type="PROSITE" id="PS00788">
    <property type="entry name" value="CHORISMATE_SYNTHASE_2"/>
    <property type="match status" value="1"/>
</dbReference>
<dbReference type="GO" id="GO:0008652">
    <property type="term" value="P:amino acid biosynthetic process"/>
    <property type="evidence" value="ECO:0007669"/>
    <property type="project" value="UniProtKB-KW"/>
</dbReference>
<dbReference type="InterPro" id="IPR000453">
    <property type="entry name" value="Chorismate_synth"/>
</dbReference>
<dbReference type="PANTHER" id="PTHR21085">
    <property type="entry name" value="CHORISMATE SYNTHASE"/>
    <property type="match status" value="1"/>
</dbReference>
<comment type="caution">
    <text evidence="13">The sequence shown here is derived from an EMBL/GenBank/DDBJ whole genome shotgun (WGS) entry which is preliminary data.</text>
</comment>
<keyword evidence="5 11" id="KW-0285">Flavoprotein</keyword>
<evidence type="ECO:0000256" key="7">
    <source>
        <dbReference type="ARBA" id="ARBA00022827"/>
    </source>
</evidence>
<feature type="binding site" evidence="11">
    <location>
        <position position="338"/>
    </location>
    <ligand>
        <name>FMN</name>
        <dbReference type="ChEBI" id="CHEBI:58210"/>
    </ligand>
</feature>